<dbReference type="PANTHER" id="PTHR34610:SF3">
    <property type="entry name" value="SSL7007 PROTEIN"/>
    <property type="match status" value="1"/>
</dbReference>
<protein>
    <recommendedName>
        <fullName evidence="2">PIN domain-containing protein</fullName>
    </recommendedName>
</protein>
<dbReference type="PANTHER" id="PTHR34610">
    <property type="entry name" value="SSL7007 PROTEIN"/>
    <property type="match status" value="1"/>
</dbReference>
<proteinExistence type="predicted"/>
<gene>
    <name evidence="3" type="ORF">KL86DPRO_10456</name>
</gene>
<name>A0A212J0L2_9DELT</name>
<evidence type="ECO:0000313" key="3">
    <source>
        <dbReference type="EMBL" id="SBV92996.1"/>
    </source>
</evidence>
<dbReference type="InterPro" id="IPR002716">
    <property type="entry name" value="PIN_dom"/>
</dbReference>
<dbReference type="EMBL" id="FLUQ01000001">
    <property type="protein sequence ID" value="SBV92996.1"/>
    <property type="molecule type" value="Genomic_DNA"/>
</dbReference>
<dbReference type="InterPro" id="IPR002850">
    <property type="entry name" value="PIN_toxin-like"/>
</dbReference>
<evidence type="ECO:0000259" key="2">
    <source>
        <dbReference type="Pfam" id="PF13470"/>
    </source>
</evidence>
<organism evidence="3">
    <name type="scientific">uncultured delta proteobacterium</name>
    <dbReference type="NCBI Taxonomy" id="34034"/>
    <lineage>
        <taxon>Bacteria</taxon>
        <taxon>Deltaproteobacteria</taxon>
        <taxon>environmental samples</taxon>
    </lineage>
</organism>
<dbReference type="InterPro" id="IPR029060">
    <property type="entry name" value="PIN-like_dom_sf"/>
</dbReference>
<feature type="chain" id="PRO_5012239524" description="PIN domain-containing protein" evidence="1">
    <location>
        <begin position="25"/>
        <end position="138"/>
    </location>
</feature>
<feature type="domain" description="PIN" evidence="2">
    <location>
        <begin position="2"/>
        <end position="117"/>
    </location>
</feature>
<dbReference type="Pfam" id="PF13470">
    <property type="entry name" value="PIN_3"/>
    <property type="match status" value="1"/>
</dbReference>
<reference evidence="3" key="1">
    <citation type="submission" date="2016-04" db="EMBL/GenBank/DDBJ databases">
        <authorList>
            <person name="Evans L.H."/>
            <person name="Alamgir A."/>
            <person name="Owens N."/>
            <person name="Weber N.D."/>
            <person name="Virtaneva K."/>
            <person name="Barbian K."/>
            <person name="Babar A."/>
            <person name="Rosenke K."/>
        </authorList>
    </citation>
    <scope>NUCLEOTIDE SEQUENCE</scope>
    <source>
        <strain evidence="3">86</strain>
    </source>
</reference>
<dbReference type="SUPFAM" id="SSF88723">
    <property type="entry name" value="PIN domain-like"/>
    <property type="match status" value="1"/>
</dbReference>
<dbReference type="AlphaFoldDB" id="A0A212J0L2"/>
<sequence length="138" mass="15342">MRCLIDTNILISAALFPASVPAQAFFKAVTPPHDAVVCDYSFDEMRRVFNRKFPNRIPDFERFVSTMALSVDIVATPPEGEEEAQGDEAKIRDMKDRPIYRAAVAAKVDAILTGDKDFLESGIIQPAMLTVAEFMRTA</sequence>
<accession>A0A212J0L2</accession>
<keyword evidence="1" id="KW-0732">Signal</keyword>
<feature type="signal peptide" evidence="1">
    <location>
        <begin position="1"/>
        <end position="24"/>
    </location>
</feature>
<evidence type="ECO:0000256" key="1">
    <source>
        <dbReference type="SAM" id="SignalP"/>
    </source>
</evidence>